<feature type="signal peptide" evidence="1">
    <location>
        <begin position="1"/>
        <end position="21"/>
    </location>
</feature>
<accession>A0A1I7RJ10</accession>
<evidence type="ECO:0000256" key="1">
    <source>
        <dbReference type="SAM" id="SignalP"/>
    </source>
</evidence>
<proteinExistence type="predicted"/>
<evidence type="ECO:0000313" key="3">
    <source>
        <dbReference type="Proteomes" id="UP000095284"/>
    </source>
</evidence>
<evidence type="ECO:0000313" key="2">
    <source>
        <dbReference type="EMBL" id="CAD5228615.1"/>
    </source>
</evidence>
<protein>
    <submittedName>
        <fullName evidence="2">(pine wood nematode) hypothetical protein</fullName>
    </submittedName>
</protein>
<dbReference type="Proteomes" id="UP000659654">
    <property type="component" value="Unassembled WGS sequence"/>
</dbReference>
<name>A0A1I7RJ10_BURXY</name>
<dbReference type="Proteomes" id="UP000095284">
    <property type="component" value="Unplaced"/>
</dbReference>
<dbReference type="OrthoDB" id="10496142at2759"/>
<sequence length="129" mass="13666">MCSRVALISFAVVCFFAYAYACGCGCDCCGGDSQCPPGLILNSTRRRRAAEGCNVKLTTLPRVRRQAADEKLAEIEGQTHDRDVTPQVSLIKAVNPMGLRRKPAAASSTASPVELTVTQASVVETTTSA</sequence>
<gene>
    <name evidence="2" type="ORF">BXYJ_LOCUS10533</name>
</gene>
<dbReference type="EMBL" id="CAJFCV020000004">
    <property type="protein sequence ID" value="CAG9119229.1"/>
    <property type="molecule type" value="Genomic_DNA"/>
</dbReference>
<keyword evidence="1" id="KW-0732">Signal</keyword>
<dbReference type="EMBL" id="CAJFDI010000004">
    <property type="protein sequence ID" value="CAD5228615.1"/>
    <property type="molecule type" value="Genomic_DNA"/>
</dbReference>
<reference evidence="5" key="1">
    <citation type="submission" date="2016-11" db="UniProtKB">
        <authorList>
            <consortium name="WormBaseParasite"/>
        </authorList>
    </citation>
    <scope>IDENTIFICATION</scope>
</reference>
<reference evidence="2" key="2">
    <citation type="submission" date="2020-09" db="EMBL/GenBank/DDBJ databases">
        <authorList>
            <person name="Kikuchi T."/>
        </authorList>
    </citation>
    <scope>NUCLEOTIDE SEQUENCE</scope>
    <source>
        <strain evidence="2">Ka4C1</strain>
    </source>
</reference>
<dbReference type="Proteomes" id="UP000582659">
    <property type="component" value="Unassembled WGS sequence"/>
</dbReference>
<feature type="chain" id="PRO_5035359099" evidence="1">
    <location>
        <begin position="22"/>
        <end position="129"/>
    </location>
</feature>
<keyword evidence="4" id="KW-1185">Reference proteome</keyword>
<dbReference type="AlphaFoldDB" id="A0A1I7RJ10"/>
<evidence type="ECO:0000313" key="5">
    <source>
        <dbReference type="WBParaSite" id="BXY_0069200.1"/>
    </source>
</evidence>
<dbReference type="WBParaSite" id="BXY_0069200.1">
    <property type="protein sequence ID" value="BXY_0069200.1"/>
    <property type="gene ID" value="BXY_0069200"/>
</dbReference>
<organism evidence="3 5">
    <name type="scientific">Bursaphelenchus xylophilus</name>
    <name type="common">Pinewood nematode worm</name>
    <name type="synonym">Aphelenchoides xylophilus</name>
    <dbReference type="NCBI Taxonomy" id="6326"/>
    <lineage>
        <taxon>Eukaryota</taxon>
        <taxon>Metazoa</taxon>
        <taxon>Ecdysozoa</taxon>
        <taxon>Nematoda</taxon>
        <taxon>Chromadorea</taxon>
        <taxon>Rhabditida</taxon>
        <taxon>Tylenchina</taxon>
        <taxon>Tylenchomorpha</taxon>
        <taxon>Aphelenchoidea</taxon>
        <taxon>Aphelenchoididae</taxon>
        <taxon>Bursaphelenchus</taxon>
    </lineage>
</organism>
<evidence type="ECO:0000313" key="4">
    <source>
        <dbReference type="Proteomes" id="UP000659654"/>
    </source>
</evidence>